<gene>
    <name evidence="1" type="ORF">GQ55_1G165500</name>
</gene>
<dbReference type="AlphaFoldDB" id="A0A2T7F5Q9"/>
<dbReference type="Gramene" id="PUZ75408">
    <property type="protein sequence ID" value="PUZ75408"/>
    <property type="gene ID" value="GQ55_1G165500"/>
</dbReference>
<reference evidence="1 2" key="1">
    <citation type="submission" date="2018-04" db="EMBL/GenBank/DDBJ databases">
        <title>WGS assembly of Panicum hallii var. hallii HAL2.</title>
        <authorList>
            <person name="Lovell J."/>
            <person name="Jenkins J."/>
            <person name="Lowry D."/>
            <person name="Mamidi S."/>
            <person name="Sreedasyam A."/>
            <person name="Weng X."/>
            <person name="Barry K."/>
            <person name="Bonette J."/>
            <person name="Campitelli B."/>
            <person name="Daum C."/>
            <person name="Gordon S."/>
            <person name="Gould B."/>
            <person name="Lipzen A."/>
            <person name="MacQueen A."/>
            <person name="Palacio-Mejia J."/>
            <person name="Plott C."/>
            <person name="Shakirov E."/>
            <person name="Shu S."/>
            <person name="Yoshinaga Y."/>
            <person name="Zane M."/>
            <person name="Rokhsar D."/>
            <person name="Grimwood J."/>
            <person name="Schmutz J."/>
            <person name="Juenger T."/>
        </authorList>
    </citation>
    <scope>NUCLEOTIDE SEQUENCE [LARGE SCALE GENOMIC DNA]</scope>
    <source>
        <strain evidence="2">cv. HAL2</strain>
    </source>
</reference>
<dbReference type="Proteomes" id="UP000244336">
    <property type="component" value="Chromosome 1"/>
</dbReference>
<organism evidence="1 2">
    <name type="scientific">Panicum hallii var. hallii</name>
    <dbReference type="NCBI Taxonomy" id="1504633"/>
    <lineage>
        <taxon>Eukaryota</taxon>
        <taxon>Viridiplantae</taxon>
        <taxon>Streptophyta</taxon>
        <taxon>Embryophyta</taxon>
        <taxon>Tracheophyta</taxon>
        <taxon>Spermatophyta</taxon>
        <taxon>Magnoliopsida</taxon>
        <taxon>Liliopsida</taxon>
        <taxon>Poales</taxon>
        <taxon>Poaceae</taxon>
        <taxon>PACMAD clade</taxon>
        <taxon>Panicoideae</taxon>
        <taxon>Panicodae</taxon>
        <taxon>Paniceae</taxon>
        <taxon>Panicinae</taxon>
        <taxon>Panicum</taxon>
        <taxon>Panicum sect. Panicum</taxon>
    </lineage>
</organism>
<evidence type="ECO:0000313" key="1">
    <source>
        <dbReference type="EMBL" id="PUZ75408.1"/>
    </source>
</evidence>
<sequence>MFQFDFFLNNIIWDDVPTQFLPWSPLFYGCITTKKLGTEQSCRT</sequence>
<proteinExistence type="predicted"/>
<protein>
    <submittedName>
        <fullName evidence="1">Uncharacterized protein</fullName>
    </submittedName>
</protein>
<keyword evidence="2" id="KW-1185">Reference proteome</keyword>
<evidence type="ECO:0000313" key="2">
    <source>
        <dbReference type="Proteomes" id="UP000244336"/>
    </source>
</evidence>
<accession>A0A2T7F5Q9</accession>
<dbReference type="EMBL" id="CM009749">
    <property type="protein sequence ID" value="PUZ75408.1"/>
    <property type="molecule type" value="Genomic_DNA"/>
</dbReference>
<name>A0A2T7F5Q9_9POAL</name>